<keyword evidence="1" id="KW-0812">Transmembrane</keyword>
<dbReference type="RefSeq" id="WP_085474750.1">
    <property type="nucleotide sequence ID" value="NZ_FXBM01000001.1"/>
</dbReference>
<evidence type="ECO:0000256" key="1">
    <source>
        <dbReference type="SAM" id="Phobius"/>
    </source>
</evidence>
<keyword evidence="1" id="KW-1133">Transmembrane helix</keyword>
<dbReference type="OrthoDB" id="5126103at2"/>
<feature type="transmembrane region" description="Helical" evidence="1">
    <location>
        <begin position="159"/>
        <end position="179"/>
    </location>
</feature>
<proteinExistence type="predicted"/>
<protein>
    <submittedName>
        <fullName evidence="2">Uncharacterized protein</fullName>
    </submittedName>
</protein>
<keyword evidence="1" id="KW-0472">Membrane</keyword>
<organism evidence="2 3">
    <name type="scientific">Rathayibacter oskolensis</name>
    <dbReference type="NCBI Taxonomy" id="1891671"/>
    <lineage>
        <taxon>Bacteria</taxon>
        <taxon>Bacillati</taxon>
        <taxon>Actinomycetota</taxon>
        <taxon>Actinomycetes</taxon>
        <taxon>Micrococcales</taxon>
        <taxon>Microbacteriaceae</taxon>
        <taxon>Rathayibacter</taxon>
    </lineage>
</organism>
<dbReference type="Proteomes" id="UP000193711">
    <property type="component" value="Unassembled WGS sequence"/>
</dbReference>
<feature type="transmembrane region" description="Helical" evidence="1">
    <location>
        <begin position="42"/>
        <end position="66"/>
    </location>
</feature>
<feature type="transmembrane region" description="Helical" evidence="1">
    <location>
        <begin position="133"/>
        <end position="152"/>
    </location>
</feature>
<evidence type="ECO:0000313" key="2">
    <source>
        <dbReference type="EMBL" id="SMH28535.1"/>
    </source>
</evidence>
<sequence>MSDRRGDGEEGTLLALVRAAEHGPATLRAVRARIQRAHQLSASYMGVGFVGMGVLLTVRGIVSFVWGVNAGAVGALTAAAWVLVLLGFSVAVAVAIRRRGDLPRPLFAGIVAIDVVALGMEFADVALSDSAPFYYPSVCIGVAATALGVVSFHPLSRTTAAIVVLIATSAAVVLLQVVLLPDRPTYPSNNILTALAPLAVCAVILSTLDDHVHRKLDRTLIDSMIDAPATGPGSLAASELSRVDARVEELLEEVTRHPGSAPLDPALGERGRILGDELRGVLALSRDRTWLRIAVEESSHLSDAVSIDDPAGLAGVLDASARGRLLSLLWLLTAPAAVVRPEIELGFAPGPPGPAAVGITVTARGARPRDLDQAIWGILGELGSSRVVVHPGGTAVHLDHHLARKPAP</sequence>
<name>A0A1X7MUK7_9MICO</name>
<reference evidence="3" key="1">
    <citation type="submission" date="2017-04" db="EMBL/GenBank/DDBJ databases">
        <authorList>
            <person name="Varghese N."/>
            <person name="Submissions S."/>
        </authorList>
    </citation>
    <scope>NUCLEOTIDE SEQUENCE [LARGE SCALE GENOMIC DNA]</scope>
    <source>
        <strain evidence="3">VKM Ac-2121</strain>
    </source>
</reference>
<evidence type="ECO:0000313" key="3">
    <source>
        <dbReference type="Proteomes" id="UP000193711"/>
    </source>
</evidence>
<feature type="transmembrane region" description="Helical" evidence="1">
    <location>
        <begin position="72"/>
        <end position="94"/>
    </location>
</feature>
<feature type="transmembrane region" description="Helical" evidence="1">
    <location>
        <begin position="191"/>
        <end position="208"/>
    </location>
</feature>
<gene>
    <name evidence="2" type="ORF">SAMN06295885_0193</name>
</gene>
<dbReference type="STRING" id="1891671.SAMN06295885_0193"/>
<feature type="transmembrane region" description="Helical" evidence="1">
    <location>
        <begin position="106"/>
        <end position="127"/>
    </location>
</feature>
<accession>A0A1X7MUK7</accession>
<dbReference type="EMBL" id="FXBM01000001">
    <property type="protein sequence ID" value="SMH28535.1"/>
    <property type="molecule type" value="Genomic_DNA"/>
</dbReference>
<dbReference type="AlphaFoldDB" id="A0A1X7MUK7"/>
<keyword evidence="3" id="KW-1185">Reference proteome</keyword>